<dbReference type="Proteomes" id="UP000322234">
    <property type="component" value="Unassembled WGS sequence"/>
</dbReference>
<gene>
    <name evidence="2" type="ORF">E5288_WYG010375</name>
</gene>
<feature type="compositionally biased region" description="Basic residues" evidence="1">
    <location>
        <begin position="187"/>
        <end position="196"/>
    </location>
</feature>
<feature type="region of interest" description="Disordered" evidence="1">
    <location>
        <begin position="313"/>
        <end position="333"/>
    </location>
</feature>
<protein>
    <submittedName>
        <fullName evidence="2">Uncharacterized protein</fullName>
    </submittedName>
</protein>
<sequence>MLQPKYVWEMVTQDSELLRLPLPPPPCPGQQAREQERAALLMPQYCPLMGRRQASTGPGQGRVRAPETGQQGGCMEMARLGRSSTGKPGPHSRGARGHGEAQPAQRRRETLALAPHTASERCMHGSCRLPVHGVGWFIHERRPDTRVRPSTACGPLSRSSSAHRIKSSGKAGQVSSQPGRPNWKNGKLFKSHKGGKKQQSLGLTDVAGGVRKEFEKTLKWGRSSDSPGPETNMAASLAASSVFGQVSPEQRGMSFADKHLQPSLRGARRHARWAFLRQLQKPVSGPSGERLGVIPDTLGISPCPGDGRLHTPSHVQAGNLPGPTLQEPSGKQEGRPCFEAQLWYQTRSAFCQDSKSLHALLCRCVKQDSTARRPGMNPRNAESEHREGFRDNGASGLTCDEDGKARKTHTNTRLNHQEQVNLPHLLSDPPLHPRRAPEPPGARRKPAIMGIKEDPENKQARVCGTLLDAAQSGTLDRSVTEGPQHFLHGTQHGFPEKVSVFCPVEYKA</sequence>
<dbReference type="AlphaFoldDB" id="A0A6B0S1M1"/>
<feature type="compositionally biased region" description="Basic and acidic residues" evidence="1">
    <location>
        <begin position="381"/>
        <end position="390"/>
    </location>
</feature>
<feature type="region of interest" description="Disordered" evidence="1">
    <location>
        <begin position="369"/>
        <end position="444"/>
    </location>
</feature>
<name>A0A6B0S1M1_9CETA</name>
<feature type="compositionally biased region" description="Polar residues" evidence="1">
    <location>
        <begin position="411"/>
        <end position="420"/>
    </location>
</feature>
<feature type="region of interest" description="Disordered" evidence="1">
    <location>
        <begin position="82"/>
        <end position="107"/>
    </location>
</feature>
<keyword evidence="3" id="KW-1185">Reference proteome</keyword>
<dbReference type="EMBL" id="VBQZ03000106">
    <property type="protein sequence ID" value="MXQ94174.1"/>
    <property type="molecule type" value="Genomic_DNA"/>
</dbReference>
<organism evidence="2 3">
    <name type="scientific">Bos mutus</name>
    <name type="common">wild yak</name>
    <dbReference type="NCBI Taxonomy" id="72004"/>
    <lineage>
        <taxon>Eukaryota</taxon>
        <taxon>Metazoa</taxon>
        <taxon>Chordata</taxon>
        <taxon>Craniata</taxon>
        <taxon>Vertebrata</taxon>
        <taxon>Euteleostomi</taxon>
        <taxon>Mammalia</taxon>
        <taxon>Eutheria</taxon>
        <taxon>Laurasiatheria</taxon>
        <taxon>Artiodactyla</taxon>
        <taxon>Ruminantia</taxon>
        <taxon>Pecora</taxon>
        <taxon>Bovidae</taxon>
        <taxon>Bovinae</taxon>
        <taxon>Bos</taxon>
    </lineage>
</organism>
<feature type="region of interest" description="Disordered" evidence="1">
    <location>
        <begin position="145"/>
        <end position="208"/>
    </location>
</feature>
<reference evidence="2" key="1">
    <citation type="submission" date="2019-10" db="EMBL/GenBank/DDBJ databases">
        <title>The sequence and de novo assembly of the wild yak genome.</title>
        <authorList>
            <person name="Liu Y."/>
        </authorList>
    </citation>
    <scope>NUCLEOTIDE SEQUENCE [LARGE SCALE GENOMIC DNA]</scope>
    <source>
        <strain evidence="2">WY2019</strain>
    </source>
</reference>
<feature type="region of interest" description="Disordered" evidence="1">
    <location>
        <begin position="51"/>
        <end position="70"/>
    </location>
</feature>
<evidence type="ECO:0000256" key="1">
    <source>
        <dbReference type="SAM" id="MobiDB-lite"/>
    </source>
</evidence>
<accession>A0A6B0S1M1</accession>
<comment type="caution">
    <text evidence="2">The sequence shown here is derived from an EMBL/GenBank/DDBJ whole genome shotgun (WGS) entry which is preliminary data.</text>
</comment>
<evidence type="ECO:0000313" key="2">
    <source>
        <dbReference type="EMBL" id="MXQ94174.1"/>
    </source>
</evidence>
<proteinExistence type="predicted"/>
<evidence type="ECO:0000313" key="3">
    <source>
        <dbReference type="Proteomes" id="UP000322234"/>
    </source>
</evidence>